<feature type="compositionally biased region" description="Polar residues" evidence="1">
    <location>
        <begin position="30"/>
        <end position="39"/>
    </location>
</feature>
<keyword evidence="3" id="KW-1185">Reference proteome</keyword>
<organism evidence="2 3">
    <name type="scientific">Allacma fusca</name>
    <dbReference type="NCBI Taxonomy" id="39272"/>
    <lineage>
        <taxon>Eukaryota</taxon>
        <taxon>Metazoa</taxon>
        <taxon>Ecdysozoa</taxon>
        <taxon>Arthropoda</taxon>
        <taxon>Hexapoda</taxon>
        <taxon>Collembola</taxon>
        <taxon>Symphypleona</taxon>
        <taxon>Sminthuridae</taxon>
        <taxon>Allacma</taxon>
    </lineage>
</organism>
<reference evidence="2" key="1">
    <citation type="submission" date="2021-06" db="EMBL/GenBank/DDBJ databases">
        <authorList>
            <person name="Hodson N. C."/>
            <person name="Mongue J. A."/>
            <person name="Jaron S. K."/>
        </authorList>
    </citation>
    <scope>NUCLEOTIDE SEQUENCE</scope>
</reference>
<accession>A0A8J2J7S0</accession>
<name>A0A8J2J7S0_9HEXA</name>
<evidence type="ECO:0000256" key="1">
    <source>
        <dbReference type="SAM" id="MobiDB-lite"/>
    </source>
</evidence>
<comment type="caution">
    <text evidence="2">The sequence shown here is derived from an EMBL/GenBank/DDBJ whole genome shotgun (WGS) entry which is preliminary data.</text>
</comment>
<evidence type="ECO:0000313" key="3">
    <source>
        <dbReference type="Proteomes" id="UP000708208"/>
    </source>
</evidence>
<feature type="compositionally biased region" description="Low complexity" evidence="1">
    <location>
        <begin position="47"/>
        <end position="56"/>
    </location>
</feature>
<dbReference type="Proteomes" id="UP000708208">
    <property type="component" value="Unassembled WGS sequence"/>
</dbReference>
<sequence>MESRVNQCKCVEYIFWQNCDHPSCNNESKYRCPSQSGMSTKDHHHLQLQLLQQQQQPPYHKNGQEKSLDKT</sequence>
<proteinExistence type="predicted"/>
<feature type="region of interest" description="Disordered" evidence="1">
    <location>
        <begin position="30"/>
        <end position="71"/>
    </location>
</feature>
<feature type="compositionally biased region" description="Basic and acidic residues" evidence="1">
    <location>
        <begin position="62"/>
        <end position="71"/>
    </location>
</feature>
<evidence type="ECO:0000313" key="2">
    <source>
        <dbReference type="EMBL" id="CAG7667633.1"/>
    </source>
</evidence>
<gene>
    <name evidence="2" type="ORF">AFUS01_LOCUS1862</name>
</gene>
<dbReference type="AlphaFoldDB" id="A0A8J2J7S0"/>
<protein>
    <submittedName>
        <fullName evidence="2">Uncharacterized protein</fullName>
    </submittedName>
</protein>
<dbReference type="EMBL" id="CAJVCH010010603">
    <property type="protein sequence ID" value="CAG7667633.1"/>
    <property type="molecule type" value="Genomic_DNA"/>
</dbReference>